<sequence length="86" mass="9422">MRSSMRRLLATFTSSSKRLRPKTPSTPRADLAPSSIASSRTATRRPKTRSLPRLPLVLRLPALVPSNSTRLPSTPTLPPLPSLLTH</sequence>
<keyword evidence="3" id="KW-1185">Reference proteome</keyword>
<proteinExistence type="predicted"/>
<accession>A0A9N8PDM1</accession>
<feature type="compositionally biased region" description="Low complexity" evidence="1">
    <location>
        <begin position="32"/>
        <end position="41"/>
    </location>
</feature>
<organism evidence="2 3">
    <name type="scientific">Aureobasidium vineae</name>
    <dbReference type="NCBI Taxonomy" id="2773715"/>
    <lineage>
        <taxon>Eukaryota</taxon>
        <taxon>Fungi</taxon>
        <taxon>Dikarya</taxon>
        <taxon>Ascomycota</taxon>
        <taxon>Pezizomycotina</taxon>
        <taxon>Dothideomycetes</taxon>
        <taxon>Dothideomycetidae</taxon>
        <taxon>Dothideales</taxon>
        <taxon>Saccotheciaceae</taxon>
        <taxon>Aureobasidium</taxon>
    </lineage>
</organism>
<evidence type="ECO:0000256" key="1">
    <source>
        <dbReference type="SAM" id="MobiDB-lite"/>
    </source>
</evidence>
<name>A0A9N8PDM1_9PEZI</name>
<dbReference type="AlphaFoldDB" id="A0A9N8PDM1"/>
<feature type="compositionally biased region" description="Low complexity" evidence="1">
    <location>
        <begin position="51"/>
        <end position="74"/>
    </location>
</feature>
<feature type="region of interest" description="Disordered" evidence="1">
    <location>
        <begin position="1"/>
        <end position="86"/>
    </location>
</feature>
<gene>
    <name evidence="2" type="ORF">AWRI4619_LOCUS6293</name>
</gene>
<comment type="caution">
    <text evidence="2">The sequence shown here is derived from an EMBL/GenBank/DDBJ whole genome shotgun (WGS) entry which is preliminary data.</text>
</comment>
<dbReference type="Proteomes" id="UP000716446">
    <property type="component" value="Unassembled WGS sequence"/>
</dbReference>
<protein>
    <submittedName>
        <fullName evidence="2">Uncharacterized protein</fullName>
    </submittedName>
</protein>
<feature type="non-terminal residue" evidence="2">
    <location>
        <position position="86"/>
    </location>
</feature>
<feature type="compositionally biased region" description="Pro residues" evidence="1">
    <location>
        <begin position="75"/>
        <end position="86"/>
    </location>
</feature>
<evidence type="ECO:0000313" key="3">
    <source>
        <dbReference type="Proteomes" id="UP000716446"/>
    </source>
</evidence>
<dbReference type="EMBL" id="CAIJEN010000009">
    <property type="protein sequence ID" value="CAD0090409.1"/>
    <property type="molecule type" value="Genomic_DNA"/>
</dbReference>
<evidence type="ECO:0000313" key="2">
    <source>
        <dbReference type="EMBL" id="CAD0090409.1"/>
    </source>
</evidence>
<reference evidence="2" key="1">
    <citation type="submission" date="2020-06" db="EMBL/GenBank/DDBJ databases">
        <authorList>
            <person name="Onetto C."/>
        </authorList>
    </citation>
    <scope>NUCLEOTIDE SEQUENCE</scope>
</reference>